<evidence type="ECO:0000313" key="2">
    <source>
        <dbReference type="EMBL" id="SFR93319.1"/>
    </source>
</evidence>
<evidence type="ECO:0008006" key="4">
    <source>
        <dbReference type="Google" id="ProtNLM"/>
    </source>
</evidence>
<name>A0A1I6KPZ0_9EURY</name>
<sequence length="300" mass="32396">MTVGASEYSSGRDTHQCDMPTADSDPEIAGSDPLTEHPVREYLGEDERVRATLTNTRVGVERVDDDGTDRIEPDADYGAVAVLTDRRAAFVVGTSGGDEVTSIPYVEFANVDTRTEMLTRTLVVETEVGATWEFTVRESDALDDAVEHLRAAIPEQLLARAREHRDTAEAAVEDGDCQARIDALEATVDAFRRATTVVDDPDIATVATRDEAESAIADLVEAHLGRARDCRSVGNWSAEAGDAADALDHFEDACDCFERALELAERYPPGDADAIAAEHEHLLEKCDSVKVSASVSSALD</sequence>
<gene>
    <name evidence="2" type="ORF">SAMN05216559_1269</name>
</gene>
<keyword evidence="3" id="KW-1185">Reference proteome</keyword>
<reference evidence="2 3" key="1">
    <citation type="submission" date="2016-10" db="EMBL/GenBank/DDBJ databases">
        <authorList>
            <person name="de Groot N.N."/>
        </authorList>
    </citation>
    <scope>NUCLEOTIDE SEQUENCE [LARGE SCALE GENOMIC DNA]</scope>
    <source>
        <strain evidence="2 3">CGMCC 1.10457</strain>
    </source>
</reference>
<evidence type="ECO:0000256" key="1">
    <source>
        <dbReference type="SAM" id="MobiDB-lite"/>
    </source>
</evidence>
<dbReference type="Proteomes" id="UP000199062">
    <property type="component" value="Unassembled WGS sequence"/>
</dbReference>
<accession>A0A1I6KPZ0</accession>
<proteinExistence type="predicted"/>
<evidence type="ECO:0000313" key="3">
    <source>
        <dbReference type="Proteomes" id="UP000199062"/>
    </source>
</evidence>
<organism evidence="2 3">
    <name type="scientific">Halomicrobium zhouii</name>
    <dbReference type="NCBI Taxonomy" id="767519"/>
    <lineage>
        <taxon>Archaea</taxon>
        <taxon>Methanobacteriati</taxon>
        <taxon>Methanobacteriota</taxon>
        <taxon>Stenosarchaea group</taxon>
        <taxon>Halobacteria</taxon>
        <taxon>Halobacteriales</taxon>
        <taxon>Haloarculaceae</taxon>
        <taxon>Halomicrobium</taxon>
    </lineage>
</organism>
<feature type="region of interest" description="Disordered" evidence="1">
    <location>
        <begin position="1"/>
        <end position="36"/>
    </location>
</feature>
<dbReference type="EMBL" id="FOZK01000001">
    <property type="protein sequence ID" value="SFR93319.1"/>
    <property type="molecule type" value="Genomic_DNA"/>
</dbReference>
<protein>
    <recommendedName>
        <fullName evidence="4">YokE-like PH domain-containing protein</fullName>
    </recommendedName>
</protein>
<dbReference type="AlphaFoldDB" id="A0A1I6KPZ0"/>